<feature type="region of interest" description="Disordered" evidence="2">
    <location>
        <begin position="56"/>
        <end position="83"/>
    </location>
</feature>
<dbReference type="OrthoDB" id="126946at2759"/>
<dbReference type="Proteomes" id="UP000694044">
    <property type="component" value="Unassembled WGS sequence"/>
</dbReference>
<name>A0A8T1W9H6_9STRA</name>
<feature type="chain" id="PRO_5035895158" evidence="4">
    <location>
        <begin position="20"/>
        <end position="634"/>
    </location>
</feature>
<evidence type="ECO:0000256" key="3">
    <source>
        <dbReference type="SAM" id="Phobius"/>
    </source>
</evidence>
<protein>
    <submittedName>
        <fullName evidence="5">Uncharacterized protein</fullName>
    </submittedName>
</protein>
<keyword evidence="3" id="KW-1133">Transmembrane helix</keyword>
<dbReference type="AlphaFoldDB" id="A0A8T1W9H6"/>
<organism evidence="5 6">
    <name type="scientific">Phytophthora pseudosyringae</name>
    <dbReference type="NCBI Taxonomy" id="221518"/>
    <lineage>
        <taxon>Eukaryota</taxon>
        <taxon>Sar</taxon>
        <taxon>Stramenopiles</taxon>
        <taxon>Oomycota</taxon>
        <taxon>Peronosporomycetes</taxon>
        <taxon>Peronosporales</taxon>
        <taxon>Peronosporaceae</taxon>
        <taxon>Phytophthora</taxon>
    </lineage>
</organism>
<keyword evidence="3" id="KW-0812">Transmembrane</keyword>
<reference evidence="5" key="1">
    <citation type="submission" date="2021-02" db="EMBL/GenBank/DDBJ databases">
        <authorList>
            <person name="Palmer J.M."/>
        </authorList>
    </citation>
    <scope>NUCLEOTIDE SEQUENCE</scope>
    <source>
        <strain evidence="5">SCRP734</strain>
    </source>
</reference>
<evidence type="ECO:0000256" key="2">
    <source>
        <dbReference type="SAM" id="MobiDB-lite"/>
    </source>
</evidence>
<dbReference type="EMBL" id="JAGDFM010000029">
    <property type="protein sequence ID" value="KAG7390652.1"/>
    <property type="molecule type" value="Genomic_DNA"/>
</dbReference>
<evidence type="ECO:0000256" key="4">
    <source>
        <dbReference type="SAM" id="SignalP"/>
    </source>
</evidence>
<gene>
    <name evidence="5" type="ORF">PHYPSEUDO_007114</name>
</gene>
<feature type="transmembrane region" description="Helical" evidence="3">
    <location>
        <begin position="537"/>
        <end position="559"/>
    </location>
</feature>
<sequence length="634" mass="69119">MGLFRWVLLLAALSTLVCGSIALGASEVEVALGADGSVIDEKRLLEAVATDLDAGHQETRVPSSTAPHNVGAEKNRESAAGVTEEGDVVAVMTTLQRELAEVEHMVKLQEKKLQVLQEMRSGWLQERKEHKMQEDTRRKRRVDVAEIVERRLDAAVAETVAASTMRDFDTYFVERAPIRLDGEVADMKMMKTRAGSVEELIAIAYRDGVVVFFTSEGEELLRVDTDKKEVTSVALELQDEQPCLVVTYETPELAIYEFNMVQKSDAGSDGQVLKTEQHSMLTISVGHEYLLSVSGQRHLQLSAKASAVAIARSSRQLVVAVAQVDGVIEFFSLNGTSLRQVQTSASIAAMEARRNVLAFSNGTDVVISSMTRAQGSVFHTCPGSSALVLSIAFDAMQPEIMYAGTQRGEILVYAVNAEAQACRLLSRSTVTRGPRPASPVVLATTKMYVIAAGPHNIAVFNVSKTQRNGVSLSRLCSSGFNEVFGPTEGYQRYLPAISFSEGAMGSHLAIIRADEDGQSQLALFHSLLPDERGESDFQWTIFAYAGVVIVAIVGSQLFIRWQRQSSVNPWDSVGKAHDSPYGKFGGLNGHDNVSEFDGEDFGRYNSLSDELRRKIAQAKKGSARHGVGDDDADY</sequence>
<evidence type="ECO:0000256" key="1">
    <source>
        <dbReference type="SAM" id="Coils"/>
    </source>
</evidence>
<keyword evidence="1" id="KW-0175">Coiled coil</keyword>
<feature type="coiled-coil region" evidence="1">
    <location>
        <begin position="92"/>
        <end position="119"/>
    </location>
</feature>
<accession>A0A8T1W9H6</accession>
<keyword evidence="3" id="KW-0472">Membrane</keyword>
<keyword evidence="6" id="KW-1185">Reference proteome</keyword>
<proteinExistence type="predicted"/>
<comment type="caution">
    <text evidence="5">The sequence shown here is derived from an EMBL/GenBank/DDBJ whole genome shotgun (WGS) entry which is preliminary data.</text>
</comment>
<keyword evidence="4" id="KW-0732">Signal</keyword>
<evidence type="ECO:0000313" key="6">
    <source>
        <dbReference type="Proteomes" id="UP000694044"/>
    </source>
</evidence>
<feature type="signal peptide" evidence="4">
    <location>
        <begin position="1"/>
        <end position="19"/>
    </location>
</feature>
<evidence type="ECO:0000313" key="5">
    <source>
        <dbReference type="EMBL" id="KAG7390652.1"/>
    </source>
</evidence>